<dbReference type="Gene3D" id="3.30.200.20">
    <property type="entry name" value="Phosphorylase Kinase, domain 1"/>
    <property type="match status" value="1"/>
</dbReference>
<dbReference type="PROSITE" id="PS50011">
    <property type="entry name" value="PROTEIN_KINASE_DOM"/>
    <property type="match status" value="1"/>
</dbReference>
<evidence type="ECO:0000256" key="20">
    <source>
        <dbReference type="SAM" id="Coils"/>
    </source>
</evidence>
<feature type="region of interest" description="Disordered" evidence="21">
    <location>
        <begin position="527"/>
        <end position="602"/>
    </location>
</feature>
<evidence type="ECO:0000256" key="12">
    <source>
        <dbReference type="ARBA" id="ARBA00037982"/>
    </source>
</evidence>
<evidence type="ECO:0000256" key="1">
    <source>
        <dbReference type="ARBA" id="ARBA00012513"/>
    </source>
</evidence>
<feature type="coiled-coil region" evidence="20">
    <location>
        <begin position="1325"/>
        <end position="1359"/>
    </location>
</feature>
<evidence type="ECO:0000256" key="14">
    <source>
        <dbReference type="ARBA" id="ARBA00042456"/>
    </source>
</evidence>
<feature type="domain" description="Protein kinase" evidence="22">
    <location>
        <begin position="452"/>
        <end position="1323"/>
    </location>
</feature>
<dbReference type="EMBL" id="JANBTW010000032">
    <property type="protein sequence ID" value="KAJ2677486.1"/>
    <property type="molecule type" value="Genomic_DNA"/>
</dbReference>
<dbReference type="InterPro" id="IPR008271">
    <property type="entry name" value="Ser/Thr_kinase_AS"/>
</dbReference>
<feature type="compositionally biased region" description="Polar residues" evidence="21">
    <location>
        <begin position="8"/>
        <end position="26"/>
    </location>
</feature>
<feature type="region of interest" description="Disordered" evidence="21">
    <location>
        <begin position="1"/>
        <end position="26"/>
    </location>
</feature>
<dbReference type="InterPro" id="IPR017441">
    <property type="entry name" value="Protein_kinase_ATP_BS"/>
</dbReference>
<dbReference type="GO" id="GO:0005737">
    <property type="term" value="C:cytoplasm"/>
    <property type="evidence" value="ECO:0007669"/>
    <property type="project" value="TreeGrafter"/>
</dbReference>
<feature type="compositionally biased region" description="Low complexity" evidence="21">
    <location>
        <begin position="973"/>
        <end position="983"/>
    </location>
</feature>
<dbReference type="GO" id="GO:0005524">
    <property type="term" value="F:ATP binding"/>
    <property type="evidence" value="ECO:0007669"/>
    <property type="project" value="UniProtKB-UniRule"/>
</dbReference>
<protein>
    <recommendedName>
        <fullName evidence="13">Eukaryotic translation initiation factor 2-alpha kinase 1</fullName>
        <ecNumber evidence="1">2.7.11.1</ecNumber>
    </recommendedName>
    <alternativeName>
        <fullName evidence="15">Heme-regulated eukaryotic initiation factor eIF-2-alpha kinase</fullName>
    </alternativeName>
    <alternativeName>
        <fullName evidence="14">Hemin-sensitive initiation factor 2-alpha kinase</fullName>
    </alternativeName>
</protein>
<feature type="region of interest" description="Disordered" evidence="21">
    <location>
        <begin position="377"/>
        <end position="413"/>
    </location>
</feature>
<evidence type="ECO:0000256" key="7">
    <source>
        <dbReference type="ARBA" id="ARBA00022777"/>
    </source>
</evidence>
<evidence type="ECO:0000256" key="19">
    <source>
        <dbReference type="PROSITE-ProRule" id="PRU10141"/>
    </source>
</evidence>
<feature type="compositionally biased region" description="Low complexity" evidence="21">
    <location>
        <begin position="95"/>
        <end position="106"/>
    </location>
</feature>
<comment type="similarity">
    <text evidence="12">Belongs to the protein kinase superfamily. Ser/Thr protein kinase family. GCN2 subfamily.</text>
</comment>
<keyword evidence="3" id="KW-0597">Phosphoprotein</keyword>
<evidence type="ECO:0000256" key="5">
    <source>
        <dbReference type="ARBA" id="ARBA00022737"/>
    </source>
</evidence>
<comment type="catalytic activity">
    <reaction evidence="17">
        <text>L-threonyl-[protein] + ATP = O-phospho-L-threonyl-[protein] + ADP + H(+)</text>
        <dbReference type="Rhea" id="RHEA:46608"/>
        <dbReference type="Rhea" id="RHEA-COMP:11060"/>
        <dbReference type="Rhea" id="RHEA-COMP:11605"/>
        <dbReference type="ChEBI" id="CHEBI:15378"/>
        <dbReference type="ChEBI" id="CHEBI:30013"/>
        <dbReference type="ChEBI" id="CHEBI:30616"/>
        <dbReference type="ChEBI" id="CHEBI:61977"/>
        <dbReference type="ChEBI" id="CHEBI:456216"/>
        <dbReference type="EC" id="2.7.11.1"/>
    </reaction>
    <physiologicalReaction direction="left-to-right" evidence="17">
        <dbReference type="Rhea" id="RHEA:46609"/>
    </physiologicalReaction>
</comment>
<evidence type="ECO:0000256" key="15">
    <source>
        <dbReference type="ARBA" id="ARBA00042914"/>
    </source>
</evidence>
<evidence type="ECO:0000313" key="23">
    <source>
        <dbReference type="EMBL" id="KAJ2677486.1"/>
    </source>
</evidence>
<keyword evidence="7" id="KW-0418">Kinase</keyword>
<keyword evidence="9" id="KW-0832">Ubl conjugation</keyword>
<dbReference type="GO" id="GO:0017148">
    <property type="term" value="P:negative regulation of translation"/>
    <property type="evidence" value="ECO:0007669"/>
    <property type="project" value="UniProtKB-KW"/>
</dbReference>
<dbReference type="PROSITE" id="PS00107">
    <property type="entry name" value="PROTEIN_KINASE_ATP"/>
    <property type="match status" value="1"/>
</dbReference>
<evidence type="ECO:0000256" key="8">
    <source>
        <dbReference type="ARBA" id="ARBA00022840"/>
    </source>
</evidence>
<dbReference type="Gene3D" id="1.10.510.10">
    <property type="entry name" value="Transferase(Phosphotransferase) domain 1"/>
    <property type="match status" value="2"/>
</dbReference>
<dbReference type="Pfam" id="PF22949">
    <property type="entry name" value="HRI2_3H"/>
    <property type="match status" value="1"/>
</dbReference>
<keyword evidence="8 19" id="KW-0067">ATP-binding</keyword>
<feature type="binding site" evidence="19">
    <location>
        <position position="481"/>
    </location>
    <ligand>
        <name>ATP</name>
        <dbReference type="ChEBI" id="CHEBI:30616"/>
    </ligand>
</feature>
<dbReference type="PANTHER" id="PTHR11042:SF160">
    <property type="entry name" value="EUKARYOTIC TRANSLATION INITIATION FACTOR 2-ALPHA KINASE 1"/>
    <property type="match status" value="1"/>
</dbReference>
<evidence type="ECO:0000259" key="22">
    <source>
        <dbReference type="PROSITE" id="PS50011"/>
    </source>
</evidence>
<accession>A0A9W8G2I8</accession>
<feature type="region of interest" description="Disordered" evidence="21">
    <location>
        <begin position="43"/>
        <end position="109"/>
    </location>
</feature>
<organism evidence="23 24">
    <name type="scientific">Coemansia spiralis</name>
    <dbReference type="NCBI Taxonomy" id="417178"/>
    <lineage>
        <taxon>Eukaryota</taxon>
        <taxon>Fungi</taxon>
        <taxon>Fungi incertae sedis</taxon>
        <taxon>Zoopagomycota</taxon>
        <taxon>Kickxellomycotina</taxon>
        <taxon>Kickxellomycetes</taxon>
        <taxon>Kickxellales</taxon>
        <taxon>Kickxellaceae</taxon>
        <taxon>Coemansia</taxon>
    </lineage>
</organism>
<dbReference type="PANTHER" id="PTHR11042">
    <property type="entry name" value="EUKARYOTIC TRANSLATION INITIATION FACTOR 2-ALPHA KINASE EIF2-ALPHA KINASE -RELATED"/>
    <property type="match status" value="1"/>
</dbReference>
<dbReference type="GO" id="GO:0004694">
    <property type="term" value="F:eukaryotic translation initiation factor 2alpha kinase activity"/>
    <property type="evidence" value="ECO:0007669"/>
    <property type="project" value="TreeGrafter"/>
</dbReference>
<keyword evidence="4" id="KW-0808">Transferase</keyword>
<dbReference type="InterPro" id="IPR000719">
    <property type="entry name" value="Prot_kinase_dom"/>
</dbReference>
<sequence>MPDCDPDSSFTSSHASNNLTSTTIAPSGSLTAIASANCYQTSRSSHSNMTTVSSGCSSSAEDTGNATTDNPGHRFWATVPPSAEGGDDLTPRIRASASPSSLPPSSCKSRIRRASVISQNTDISHLSQQLVLRNSHAYAGPNEPLEPLNLSKMLVVPHPHQSGNGRQLDIPSVMGREHQSRILFVSLLESYCRTYDDDPLSNRRLFFAICRTLYSMGIIGKEYVDEMSAIRSTYSDAFRKLVAKAQESLDMYERHDIETGIRSLMSGVTDDSDSFEIEHSETQDWSSSENGSHRSIAGQQIEGLTEESSEFSYAKSCAEDDSYGYADNADNLRTLPIALRAKSRRNTVSNVGKSTASFFTDPFQPSSYKHNDYRDYRKHGHHRQRSQSNAVRHGSFQAASTISRVSNKSSPQETNWLLQTSRASKVSASSTGASTFENMMIDMQRSRYHDDFIQLRCLGKGGFGKVYEVRNKLDGRRYAVKQIKIKGEITAEKTLREIKTLANLDHPNIVRYYSSWIEVTKLRKKGSYNSPGMSISPQSLGSSSHRNTPFGFSSNNRGAAISEQKQTHSLESADEDDDDENSNVASSYKRTNPGRKHCSAGDSALNSIGVAEVSVEDTSGGSLWRTVNSGIPCDDFDCNGDIGEFSNSSSNSSSSDGASFSSESSYQISFINCENNEPDNDKTPVNGSSNQEYSDDNSVAFIDSVSKVDTKYSNYIKPCPSTPCATRIGHNNSDIGDMGIPSTTNSLPHSRIDPIPIDRSGTQQKDVCNINIRASGYKGHRRRKSAHVVASSFFDKGAPSRQSSNDSDNVGRQQPHSANDSYTGLARSFPSQGMPSGRMDFGQSLVAETSLFVQMQLCQTTLQEFLVQRNERIAQRQAEANTHARNKACEQQSELEMSENNDWYYAREHDLLIDPVMNIRLFRAIVEGVKYFHNRGVIHRDLKGANVFLDIMYSDSGGNPISRGGSGIGRPDQQQSSALSFSSSRNSNGIAAALPVRGMVSVHSDIWDAVDGGNLKEKIGADGQGVGSLASATTITGSSAPVFSGAGVGNNGIGNDIFVSEGRKVDWDAVFDSILLHRSIDGTLGSYHCRENLADGISDHGGIHKSVPRTNISPEMPSSPSSIRSPAQLPPVVSFIPRIGDFGLATKSTLGIRASGDEYAFIGNSKGAASKESGSLNMPTAKSASVIVASPEDGENAFNEAQSGGDYARGRRGSIYDPRRTSNVGTITYAAPEQLCDKTTVYNEKADIYSLGIIFFELYYPFATAMERIAVIKDLRRGVFPPQFLQMWPKEAALILQLMDVDPAKRPSAKEVLSFDLIDVPTLESAQLKREVNMLKQQLRLANQRNEELGLRVRELERIVDMSI</sequence>
<feature type="region of interest" description="Disordered" evidence="21">
    <location>
        <begin position="673"/>
        <end position="698"/>
    </location>
</feature>
<proteinExistence type="inferred from homology"/>
<keyword evidence="2" id="KW-0723">Serine/threonine-protein kinase</keyword>
<evidence type="ECO:0000256" key="18">
    <source>
        <dbReference type="ARBA" id="ARBA00048977"/>
    </source>
</evidence>
<gene>
    <name evidence="23" type="ORF">GGI25_003121</name>
</gene>
<dbReference type="InterPro" id="IPR011009">
    <property type="entry name" value="Kinase-like_dom_sf"/>
</dbReference>
<evidence type="ECO:0000256" key="6">
    <source>
        <dbReference type="ARBA" id="ARBA00022741"/>
    </source>
</evidence>
<keyword evidence="20" id="KW-0175">Coiled coil</keyword>
<feature type="region of interest" description="Disordered" evidence="21">
    <location>
        <begin position="791"/>
        <end position="836"/>
    </location>
</feature>
<evidence type="ECO:0000256" key="4">
    <source>
        <dbReference type="ARBA" id="ARBA00022679"/>
    </source>
</evidence>
<dbReference type="InterPro" id="IPR054521">
    <property type="entry name" value="HRI2_3H"/>
</dbReference>
<dbReference type="Proteomes" id="UP001151518">
    <property type="component" value="Unassembled WGS sequence"/>
</dbReference>
<name>A0A9W8G2I8_9FUNG</name>
<evidence type="ECO:0000256" key="3">
    <source>
        <dbReference type="ARBA" id="ARBA00022553"/>
    </source>
</evidence>
<feature type="compositionally biased region" description="Acidic residues" evidence="21">
    <location>
        <begin position="572"/>
        <end position="581"/>
    </location>
</feature>
<evidence type="ECO:0000313" key="24">
    <source>
        <dbReference type="Proteomes" id="UP001151518"/>
    </source>
</evidence>
<dbReference type="OrthoDB" id="1405469at2759"/>
<evidence type="ECO:0000256" key="21">
    <source>
        <dbReference type="SAM" id="MobiDB-lite"/>
    </source>
</evidence>
<evidence type="ECO:0000256" key="10">
    <source>
        <dbReference type="ARBA" id="ARBA00023157"/>
    </source>
</evidence>
<feature type="region of interest" description="Disordered" evidence="21">
    <location>
        <begin position="276"/>
        <end position="296"/>
    </location>
</feature>
<dbReference type="GO" id="GO:0005634">
    <property type="term" value="C:nucleus"/>
    <property type="evidence" value="ECO:0007669"/>
    <property type="project" value="TreeGrafter"/>
</dbReference>
<evidence type="ECO:0000256" key="13">
    <source>
        <dbReference type="ARBA" id="ARBA00040433"/>
    </source>
</evidence>
<comment type="catalytic activity">
    <reaction evidence="18">
        <text>L-seryl-[protein] + ATP = O-phospho-L-seryl-[protein] + ADP + H(+)</text>
        <dbReference type="Rhea" id="RHEA:17989"/>
        <dbReference type="Rhea" id="RHEA-COMP:9863"/>
        <dbReference type="Rhea" id="RHEA-COMP:11604"/>
        <dbReference type="ChEBI" id="CHEBI:15378"/>
        <dbReference type="ChEBI" id="CHEBI:29999"/>
        <dbReference type="ChEBI" id="CHEBI:30616"/>
        <dbReference type="ChEBI" id="CHEBI:83421"/>
        <dbReference type="ChEBI" id="CHEBI:456216"/>
        <dbReference type="EC" id="2.7.11.1"/>
    </reaction>
    <physiologicalReaction direction="left-to-right" evidence="18">
        <dbReference type="Rhea" id="RHEA:17990"/>
    </physiologicalReaction>
</comment>
<evidence type="ECO:0000256" key="9">
    <source>
        <dbReference type="ARBA" id="ARBA00022843"/>
    </source>
</evidence>
<evidence type="ECO:0000256" key="2">
    <source>
        <dbReference type="ARBA" id="ARBA00022527"/>
    </source>
</evidence>
<comment type="caution">
    <text evidence="23">The sequence shown here is derived from an EMBL/GenBank/DDBJ whole genome shotgun (WGS) entry which is preliminary data.</text>
</comment>
<keyword evidence="6 19" id="KW-0547">Nucleotide-binding</keyword>
<dbReference type="SMART" id="SM00220">
    <property type="entry name" value="S_TKc"/>
    <property type="match status" value="1"/>
</dbReference>
<evidence type="ECO:0000256" key="16">
    <source>
        <dbReference type="ARBA" id="ARBA00046654"/>
    </source>
</evidence>
<feature type="region of interest" description="Disordered" evidence="21">
    <location>
        <begin position="962"/>
        <end position="983"/>
    </location>
</feature>
<evidence type="ECO:0000256" key="11">
    <source>
        <dbReference type="ARBA" id="ARBA00023193"/>
    </source>
</evidence>
<reference evidence="23" key="1">
    <citation type="submission" date="2022-07" db="EMBL/GenBank/DDBJ databases">
        <title>Phylogenomic reconstructions and comparative analyses of Kickxellomycotina fungi.</title>
        <authorList>
            <person name="Reynolds N.K."/>
            <person name="Stajich J.E."/>
            <person name="Barry K."/>
            <person name="Grigoriev I.V."/>
            <person name="Crous P."/>
            <person name="Smith M.E."/>
        </authorList>
    </citation>
    <scope>NUCLEOTIDE SEQUENCE</scope>
    <source>
        <strain evidence="23">NRRL 3115</strain>
    </source>
</reference>
<feature type="compositionally biased region" description="Polar residues" evidence="21">
    <location>
        <begin position="683"/>
        <end position="692"/>
    </location>
</feature>
<feature type="compositionally biased region" description="Polar residues" evidence="21">
    <location>
        <begin position="527"/>
        <end position="557"/>
    </location>
</feature>
<keyword evidence="10" id="KW-1015">Disulfide bond</keyword>
<evidence type="ECO:0000256" key="17">
    <source>
        <dbReference type="ARBA" id="ARBA00048659"/>
    </source>
</evidence>
<feature type="compositionally biased region" description="Polar residues" evidence="21">
    <location>
        <begin position="397"/>
        <end position="413"/>
    </location>
</feature>
<dbReference type="EC" id="2.7.11.1" evidence="1"/>
<comment type="subunit">
    <text evidence="16">Synthesized in an inactive form that binds to the N-terminal domain of CDC37. Has to be associated with a multiprotein complex containing Hsp90, CDC37 and PPP5C for maturation and activation by autophosphorylation. The phosphatase PPP5C modulates this activation. Homodimer; homodimerizes in presence of heme, forming a disulfide-linked inactive homodimer. Interacts with DELE1; binds both to full-length DELE1 and processed form of DELE1 (S-DELE1) in response to stress, leading to activate its protein kinase activity and trigger the integrated stress response (ISR).</text>
</comment>
<keyword evidence="11" id="KW-0652">Protein synthesis inhibitor</keyword>
<feature type="compositionally biased region" description="Polar residues" evidence="21">
    <location>
        <begin position="43"/>
        <end position="70"/>
    </location>
</feature>
<dbReference type="InterPro" id="IPR050339">
    <property type="entry name" value="CC_SR_Kinase"/>
</dbReference>
<keyword evidence="5" id="KW-0677">Repeat</keyword>
<feature type="compositionally biased region" description="Polar residues" evidence="21">
    <location>
        <begin position="800"/>
        <end position="822"/>
    </location>
</feature>
<dbReference type="Pfam" id="PF00069">
    <property type="entry name" value="Pkinase"/>
    <property type="match status" value="2"/>
</dbReference>
<dbReference type="PROSITE" id="PS00108">
    <property type="entry name" value="PROTEIN_KINASE_ST"/>
    <property type="match status" value="1"/>
</dbReference>
<dbReference type="SUPFAM" id="SSF56112">
    <property type="entry name" value="Protein kinase-like (PK-like)"/>
    <property type="match status" value="1"/>
</dbReference>